<gene>
    <name evidence="1" type="ORF">DPMN_110223</name>
</gene>
<evidence type="ECO:0000313" key="1">
    <source>
        <dbReference type="EMBL" id="KAH3836847.1"/>
    </source>
</evidence>
<sequence>MKKIKKSVQHGDKGATNVGGGIIFKKKCKKINAVEECEALPDDEFWFKVVESDRRSKVKAKLRINELEVSFQIDKGAEIYTIQQRFVKKHQREKKVTQLRM</sequence>
<name>A0A9D4KCK6_DREPO</name>
<evidence type="ECO:0000313" key="2">
    <source>
        <dbReference type="Proteomes" id="UP000828390"/>
    </source>
</evidence>
<keyword evidence="2" id="KW-1185">Reference proteome</keyword>
<dbReference type="EMBL" id="JAIWYP010000004">
    <property type="protein sequence ID" value="KAH3836847.1"/>
    <property type="molecule type" value="Genomic_DNA"/>
</dbReference>
<reference evidence="1" key="1">
    <citation type="journal article" date="2019" name="bioRxiv">
        <title>The Genome of the Zebra Mussel, Dreissena polymorpha: A Resource for Invasive Species Research.</title>
        <authorList>
            <person name="McCartney M.A."/>
            <person name="Auch B."/>
            <person name="Kono T."/>
            <person name="Mallez S."/>
            <person name="Zhang Y."/>
            <person name="Obille A."/>
            <person name="Becker A."/>
            <person name="Abrahante J.E."/>
            <person name="Garbe J."/>
            <person name="Badalamenti J.P."/>
            <person name="Herman A."/>
            <person name="Mangelson H."/>
            <person name="Liachko I."/>
            <person name="Sullivan S."/>
            <person name="Sone E.D."/>
            <person name="Koren S."/>
            <person name="Silverstein K.A.T."/>
            <person name="Beckman K.B."/>
            <person name="Gohl D.M."/>
        </authorList>
    </citation>
    <scope>NUCLEOTIDE SEQUENCE</scope>
    <source>
        <strain evidence="1">Duluth1</strain>
        <tissue evidence="1">Whole animal</tissue>
    </source>
</reference>
<dbReference type="Proteomes" id="UP000828390">
    <property type="component" value="Unassembled WGS sequence"/>
</dbReference>
<proteinExistence type="predicted"/>
<accession>A0A9D4KCK6</accession>
<organism evidence="1 2">
    <name type="scientific">Dreissena polymorpha</name>
    <name type="common">Zebra mussel</name>
    <name type="synonym">Mytilus polymorpha</name>
    <dbReference type="NCBI Taxonomy" id="45954"/>
    <lineage>
        <taxon>Eukaryota</taxon>
        <taxon>Metazoa</taxon>
        <taxon>Spiralia</taxon>
        <taxon>Lophotrochozoa</taxon>
        <taxon>Mollusca</taxon>
        <taxon>Bivalvia</taxon>
        <taxon>Autobranchia</taxon>
        <taxon>Heteroconchia</taxon>
        <taxon>Euheterodonta</taxon>
        <taxon>Imparidentia</taxon>
        <taxon>Neoheterodontei</taxon>
        <taxon>Myida</taxon>
        <taxon>Dreissenoidea</taxon>
        <taxon>Dreissenidae</taxon>
        <taxon>Dreissena</taxon>
    </lineage>
</organism>
<protein>
    <submittedName>
        <fullName evidence="1">Uncharacterized protein</fullName>
    </submittedName>
</protein>
<reference evidence="1" key="2">
    <citation type="submission" date="2020-11" db="EMBL/GenBank/DDBJ databases">
        <authorList>
            <person name="McCartney M.A."/>
            <person name="Auch B."/>
            <person name="Kono T."/>
            <person name="Mallez S."/>
            <person name="Becker A."/>
            <person name="Gohl D.M."/>
            <person name="Silverstein K.A.T."/>
            <person name="Koren S."/>
            <person name="Bechman K.B."/>
            <person name="Herman A."/>
            <person name="Abrahante J.E."/>
            <person name="Garbe J."/>
        </authorList>
    </citation>
    <scope>NUCLEOTIDE SEQUENCE</scope>
    <source>
        <strain evidence="1">Duluth1</strain>
        <tissue evidence="1">Whole animal</tissue>
    </source>
</reference>
<dbReference type="AlphaFoldDB" id="A0A9D4KCK6"/>
<comment type="caution">
    <text evidence="1">The sequence shown here is derived from an EMBL/GenBank/DDBJ whole genome shotgun (WGS) entry which is preliminary data.</text>
</comment>